<dbReference type="InterPro" id="IPR008915">
    <property type="entry name" value="Peptidase_M50"/>
</dbReference>
<dbReference type="GO" id="GO:1905897">
    <property type="term" value="P:regulation of response to endoplasmic reticulum stress"/>
    <property type="evidence" value="ECO:0007669"/>
    <property type="project" value="TreeGrafter"/>
</dbReference>
<protein>
    <recommendedName>
        <fullName evidence="4">Membrane-bound transcription factor site-2 protease</fullName>
        <ecNumber evidence="3">3.4.24.85</ecNumber>
    </recommendedName>
    <alternativeName>
        <fullName evidence="8">Endopeptidase S2P</fullName>
    </alternativeName>
</protein>
<evidence type="ECO:0000256" key="5">
    <source>
        <dbReference type="ARBA" id="ARBA00022692"/>
    </source>
</evidence>
<evidence type="ECO:0000313" key="12">
    <source>
        <dbReference type="EMBL" id="SVE94318.1"/>
    </source>
</evidence>
<evidence type="ECO:0000256" key="1">
    <source>
        <dbReference type="ARBA" id="ARBA00001350"/>
    </source>
</evidence>
<name>A0A4Y7NM35_9CRUS</name>
<evidence type="ECO:0000259" key="11">
    <source>
        <dbReference type="Pfam" id="PF02163"/>
    </source>
</evidence>
<dbReference type="EC" id="3.4.24.85" evidence="3"/>
<evidence type="ECO:0000256" key="2">
    <source>
        <dbReference type="ARBA" id="ARBA00004127"/>
    </source>
</evidence>
<sequence length="480" mass="53755">MEAGNVIGMIILFHIFIYILDKYLKKRNSAIYAGILNTFPIQIEFMNIKWATSIFNKALNTWTIQRLPFMYKWYNVGAIITLLLCIPSMILLASTAIVSVENLRQNRKEEAALQPVLPGVNLPKSDLLYYFITLLICTVVHEVGHALAAISEQVPLQSIGFIIWLIIPAAFVELPTSNVITLSPWKQLKIYSAGVWHNVVLSFIAFLALVLMPYILMPFFQIGGGVYVLDLNEYLTEGYHDFQIGDQITHTNDCRVTDAGSWNRCLTAILHEPPSGFCVNRSYLSGIPMGDETVCCHDSELSQSHLCFVSLSGSISSNYYCLRAREVSNLSSGWCVNHGNCFTNQSCLVPAFKNETESSKLILVKRRIADPILFVGQPDEIYSSVHVSDYIPRTFVGPRIIHSFDHLLRYLVSFSAGLAVLNVVPCVFMDGQHIASAFSAIIMEGRDNVFIKRHILRLFVFLGTSLIVVNIACGMLVLLI</sequence>
<dbReference type="EMBL" id="LR024699">
    <property type="protein sequence ID" value="SVE94318.1"/>
    <property type="molecule type" value="mRNA"/>
</dbReference>
<evidence type="ECO:0000256" key="9">
    <source>
        <dbReference type="ARBA" id="ARBA00045828"/>
    </source>
</evidence>
<feature type="transmembrane region" description="Helical" evidence="10">
    <location>
        <begin position="162"/>
        <end position="183"/>
    </location>
</feature>
<dbReference type="GO" id="GO:0016020">
    <property type="term" value="C:membrane"/>
    <property type="evidence" value="ECO:0007669"/>
    <property type="project" value="InterPro"/>
</dbReference>
<dbReference type="InterPro" id="IPR001193">
    <property type="entry name" value="MBTPS2"/>
</dbReference>
<dbReference type="Pfam" id="PF02163">
    <property type="entry name" value="Peptidase_M50"/>
    <property type="match status" value="1"/>
</dbReference>
<evidence type="ECO:0000256" key="4">
    <source>
        <dbReference type="ARBA" id="ARBA00014400"/>
    </source>
</evidence>
<dbReference type="AlphaFoldDB" id="A0A4Y7NM35"/>
<dbReference type="PANTHER" id="PTHR13325:SF3">
    <property type="entry name" value="MEMBRANE-BOUND TRANSCRIPTION FACTOR SITE-2 PROTEASE"/>
    <property type="match status" value="1"/>
</dbReference>
<feature type="transmembrane region" description="Helical" evidence="10">
    <location>
        <begin position="127"/>
        <end position="150"/>
    </location>
</feature>
<dbReference type="GO" id="GO:0012505">
    <property type="term" value="C:endomembrane system"/>
    <property type="evidence" value="ECO:0007669"/>
    <property type="project" value="UniProtKB-SubCell"/>
</dbReference>
<comment type="catalytic activity">
    <reaction evidence="1">
        <text>Cleaves several transcription factors that are type-2 transmembrane proteins within membrane-spanning domains. Known substrates include sterol regulatory element-binding protein (SREBP) -1, SREBP-2 and forms of the transcriptional activator ATF6. SREBP-2 is cleaved at the site 477-DRSRILL-|-CVLTFLCLSFNPLTSLLQWGGA-505. The residues Asn-Pro, 11 residues distal to the site of cleavage in the membrane-spanning domain, are important for cleavage by S2P endopeptidase. Replacement of either of these residues does not prevent cleavage, but there is no cleavage if both of these residues are replaced.</text>
        <dbReference type="EC" id="3.4.24.85"/>
    </reaction>
</comment>
<dbReference type="GO" id="GO:0004222">
    <property type="term" value="F:metalloendopeptidase activity"/>
    <property type="evidence" value="ECO:0007669"/>
    <property type="project" value="InterPro"/>
</dbReference>
<organism evidence="12">
    <name type="scientific">Simocephalus serrulatus</name>
    <dbReference type="NCBI Taxonomy" id="117539"/>
    <lineage>
        <taxon>Eukaryota</taxon>
        <taxon>Metazoa</taxon>
        <taxon>Ecdysozoa</taxon>
        <taxon>Arthropoda</taxon>
        <taxon>Crustacea</taxon>
        <taxon>Branchiopoda</taxon>
        <taxon>Diplostraca</taxon>
        <taxon>Cladocera</taxon>
        <taxon>Anomopoda</taxon>
        <taxon>Daphniidae</taxon>
        <taxon>Simocephalus</taxon>
    </lineage>
</organism>
<comment type="function">
    <text evidence="9">Zinc metalloprotease that mediates intramembrane proteolysis of proteins such as ATF6, ATF6B, SREBF1/SREBP1 and SREBF2/SREBP2. Catalyzes the second step in the proteolytic activation of the sterol regulatory element-binding proteins (SREBPs) SREBF1/SREBP1 and SREBF2/SREBP2: cleaves SREBPs within the first transmembrane segment, thereby releasing the N-terminal segment with a portion of the transmembrane segment attached. Mature N-terminal SREBP fragments shuttle to the nucleus and activate gene transcription. Also mediates the second step in the proteolytic activation of the cyclic AMP-dependent transcription factor ATF-6 (ATF6 and ATF6B). Involved in intramembrane proteolysis during bone formation. In astrocytes and osteoblasts, upon DNA damage and ER stress, mediates the second step of the regulated intramembrane proteolytic activation of the transcription factor CREB3L1, leading to the inhibition of cell-cycle progression.</text>
</comment>
<comment type="subcellular location">
    <subcellularLocation>
        <location evidence="2">Endomembrane system</location>
        <topology evidence="2">Multi-pass membrane protein</topology>
    </subcellularLocation>
</comment>
<keyword evidence="6 10" id="KW-1133">Transmembrane helix</keyword>
<feature type="transmembrane region" description="Helical" evidence="10">
    <location>
        <begin position="195"/>
        <end position="216"/>
    </location>
</feature>
<evidence type="ECO:0000256" key="10">
    <source>
        <dbReference type="SAM" id="Phobius"/>
    </source>
</evidence>
<dbReference type="PANTHER" id="PTHR13325">
    <property type="entry name" value="PROTEASE M50 MEMBRANE-BOUND TRANSCRIPTION FACTOR SITE 2 PROTEASE"/>
    <property type="match status" value="1"/>
</dbReference>
<dbReference type="PRINTS" id="PR01000">
    <property type="entry name" value="SREBPS2PTASE"/>
</dbReference>
<reference evidence="12" key="1">
    <citation type="submission" date="2018-08" db="EMBL/GenBank/DDBJ databases">
        <authorList>
            <person name="Cornetti L."/>
        </authorList>
    </citation>
    <scope>NUCLEOTIDE SEQUENCE</scope>
    <source>
        <strain evidence="12">OM-SAIQ-clone2</strain>
    </source>
</reference>
<keyword evidence="5 10" id="KW-0812">Transmembrane</keyword>
<feature type="domain" description="Peptidase M50" evidence="11">
    <location>
        <begin position="130"/>
        <end position="461"/>
    </location>
</feature>
<feature type="transmembrane region" description="Helical" evidence="10">
    <location>
        <begin position="455"/>
        <end position="479"/>
    </location>
</feature>
<evidence type="ECO:0000256" key="8">
    <source>
        <dbReference type="ARBA" id="ARBA00032658"/>
    </source>
</evidence>
<dbReference type="GO" id="GO:0005737">
    <property type="term" value="C:cytoplasm"/>
    <property type="evidence" value="ECO:0007669"/>
    <property type="project" value="TreeGrafter"/>
</dbReference>
<proteinExistence type="evidence at transcript level"/>
<dbReference type="GO" id="GO:0031293">
    <property type="term" value="P:membrane protein intracellular domain proteolysis"/>
    <property type="evidence" value="ECO:0007669"/>
    <property type="project" value="TreeGrafter"/>
</dbReference>
<accession>A0A4Y7NM35</accession>
<evidence type="ECO:0000256" key="3">
    <source>
        <dbReference type="ARBA" id="ARBA00012347"/>
    </source>
</evidence>
<keyword evidence="7 10" id="KW-0472">Membrane</keyword>
<evidence type="ECO:0000256" key="6">
    <source>
        <dbReference type="ARBA" id="ARBA00022989"/>
    </source>
</evidence>
<gene>
    <name evidence="12" type="primary">EOG090X08FA</name>
</gene>
<evidence type="ECO:0000256" key="7">
    <source>
        <dbReference type="ARBA" id="ARBA00023136"/>
    </source>
</evidence>
<feature type="transmembrane region" description="Helical" evidence="10">
    <location>
        <begin position="73"/>
        <end position="98"/>
    </location>
</feature>
<feature type="transmembrane region" description="Helical" evidence="10">
    <location>
        <begin position="6"/>
        <end position="24"/>
    </location>
</feature>